<dbReference type="EMBL" id="JAHHHN010000008">
    <property type="protein sequence ID" value="MBW4562703.1"/>
    <property type="molecule type" value="Genomic_DNA"/>
</dbReference>
<reference evidence="1" key="2">
    <citation type="journal article" date="2022" name="Microbiol. Resour. Announc.">
        <title>Metagenome Sequencing to Explore Phylogenomics of Terrestrial Cyanobacteria.</title>
        <authorList>
            <person name="Ward R.D."/>
            <person name="Stajich J.E."/>
            <person name="Johansen J.R."/>
            <person name="Huntemann M."/>
            <person name="Clum A."/>
            <person name="Foster B."/>
            <person name="Foster B."/>
            <person name="Roux S."/>
            <person name="Palaniappan K."/>
            <person name="Varghese N."/>
            <person name="Mukherjee S."/>
            <person name="Reddy T.B.K."/>
            <person name="Daum C."/>
            <person name="Copeland A."/>
            <person name="Chen I.A."/>
            <person name="Ivanova N.N."/>
            <person name="Kyrpides N.C."/>
            <person name="Shapiro N."/>
            <person name="Eloe-Fadrosh E.A."/>
            <person name="Pietrasiak N."/>
        </authorList>
    </citation>
    <scope>NUCLEOTIDE SEQUENCE</scope>
    <source>
        <strain evidence="1">JT2-VF2</strain>
    </source>
</reference>
<evidence type="ECO:0000313" key="2">
    <source>
        <dbReference type="Proteomes" id="UP000715781"/>
    </source>
</evidence>
<gene>
    <name evidence="1" type="ORF">KME32_16455</name>
</gene>
<accession>A0A951PZT8</accession>
<organism evidence="1 2">
    <name type="scientific">Mojavia pulchra JT2-VF2</name>
    <dbReference type="NCBI Taxonomy" id="287848"/>
    <lineage>
        <taxon>Bacteria</taxon>
        <taxon>Bacillati</taxon>
        <taxon>Cyanobacteriota</taxon>
        <taxon>Cyanophyceae</taxon>
        <taxon>Nostocales</taxon>
        <taxon>Nostocaceae</taxon>
    </lineage>
</organism>
<dbReference type="Proteomes" id="UP000715781">
    <property type="component" value="Unassembled WGS sequence"/>
</dbReference>
<sequence>MAQKNCDLTIKWPPKDCGNAYYCVVQNFKAIAPTVAKAIAFKYLKLL</sequence>
<protein>
    <submittedName>
        <fullName evidence="1">Uncharacterized protein</fullName>
    </submittedName>
</protein>
<dbReference type="AlphaFoldDB" id="A0A951PZT8"/>
<reference evidence="1" key="1">
    <citation type="submission" date="2021-05" db="EMBL/GenBank/DDBJ databases">
        <authorList>
            <person name="Pietrasiak N."/>
            <person name="Ward R."/>
            <person name="Stajich J.E."/>
            <person name="Kurbessoian T."/>
        </authorList>
    </citation>
    <scope>NUCLEOTIDE SEQUENCE</scope>
    <source>
        <strain evidence="1">JT2-VF2</strain>
    </source>
</reference>
<name>A0A951PZT8_9NOST</name>
<proteinExistence type="predicted"/>
<evidence type="ECO:0000313" key="1">
    <source>
        <dbReference type="EMBL" id="MBW4562703.1"/>
    </source>
</evidence>
<comment type="caution">
    <text evidence="1">The sequence shown here is derived from an EMBL/GenBank/DDBJ whole genome shotgun (WGS) entry which is preliminary data.</text>
</comment>